<organism evidence="2 3">
    <name type="scientific">Paragemmobacter kunshanensis</name>
    <dbReference type="NCBI Taxonomy" id="2583234"/>
    <lineage>
        <taxon>Bacteria</taxon>
        <taxon>Pseudomonadati</taxon>
        <taxon>Pseudomonadota</taxon>
        <taxon>Alphaproteobacteria</taxon>
        <taxon>Rhodobacterales</taxon>
        <taxon>Paracoccaceae</taxon>
        <taxon>Paragemmobacter</taxon>
    </lineage>
</organism>
<gene>
    <name evidence="2" type="ORF">G5V65_19210</name>
</gene>
<evidence type="ECO:0000313" key="3">
    <source>
        <dbReference type="Proteomes" id="UP000474758"/>
    </source>
</evidence>
<evidence type="ECO:0000256" key="1">
    <source>
        <dbReference type="SAM" id="SignalP"/>
    </source>
</evidence>
<evidence type="ECO:0000313" key="2">
    <source>
        <dbReference type="EMBL" id="NGQ93026.1"/>
    </source>
</evidence>
<keyword evidence="3" id="KW-1185">Reference proteome</keyword>
<reference evidence="2 3" key="1">
    <citation type="submission" date="2020-02" db="EMBL/GenBank/DDBJ databases">
        <title>Rhodobacter translucens sp. nov., a novel bacterium isolated from activated sludge.</title>
        <authorList>
            <person name="Liu J."/>
        </authorList>
    </citation>
    <scope>NUCLEOTIDE SEQUENCE [LARGE SCALE GENOMIC DNA]</scope>
    <source>
        <strain evidence="2 3">HX-7-19</strain>
    </source>
</reference>
<protein>
    <submittedName>
        <fullName evidence="2">Uncharacterized protein</fullName>
    </submittedName>
</protein>
<dbReference type="AlphaFoldDB" id="A0A6M1U263"/>
<comment type="caution">
    <text evidence="2">The sequence shown here is derived from an EMBL/GenBank/DDBJ whole genome shotgun (WGS) entry which is preliminary data.</text>
</comment>
<feature type="chain" id="PRO_5026909806" evidence="1">
    <location>
        <begin position="18"/>
        <end position="247"/>
    </location>
</feature>
<proteinExistence type="predicted"/>
<accession>A0A6M1U263</accession>
<feature type="signal peptide" evidence="1">
    <location>
        <begin position="1"/>
        <end position="17"/>
    </location>
</feature>
<dbReference type="EMBL" id="JAALFE010000028">
    <property type="protein sequence ID" value="NGQ93026.1"/>
    <property type="molecule type" value="Genomic_DNA"/>
</dbReference>
<keyword evidence="1" id="KW-0732">Signal</keyword>
<dbReference type="RefSeq" id="WP_165053512.1">
    <property type="nucleotide sequence ID" value="NZ_JAALFE010000028.1"/>
</dbReference>
<dbReference type="Proteomes" id="UP000474758">
    <property type="component" value="Unassembled WGS sequence"/>
</dbReference>
<name>A0A6M1U263_9RHOB</name>
<sequence length="247" mass="27089">MIKMLLPFAILATPTLADVGACPITADFVTEPETIQSTQQMGQLAISNTTKRAFVDGAMVQIECTGIAPEQVFPGQDDATILTNYVRFWSIEPTGPAYQEGGRFVIEGTKDIQGIEVTYTYRMIRFSDSFAMIATGVPGGGQPRDVERFLASIEVEAAVPEPFTAAEISEGRRNHIAACLPAVRADNEARQLGLSDVEITYFCSCTGEGYWAEFSRTELRALAAGDDANVEERRRNIQLRCFEDAVR</sequence>